<organism evidence="1 2">
    <name type="scientific">Trypanosoma rangeli SC58</name>
    <dbReference type="NCBI Taxonomy" id="429131"/>
    <lineage>
        <taxon>Eukaryota</taxon>
        <taxon>Discoba</taxon>
        <taxon>Euglenozoa</taxon>
        <taxon>Kinetoplastea</taxon>
        <taxon>Metakinetoplastina</taxon>
        <taxon>Trypanosomatida</taxon>
        <taxon>Trypanosomatidae</taxon>
        <taxon>Trypanosoma</taxon>
        <taxon>Herpetosoma</taxon>
    </lineage>
</organism>
<gene>
    <name evidence="1" type="ORF">TRSC58_00598</name>
</gene>
<dbReference type="OrthoDB" id="248948at2759"/>
<proteinExistence type="predicted"/>
<dbReference type="AlphaFoldDB" id="A0A061JE05"/>
<accession>A0A061JE05</accession>
<reference evidence="1 2" key="1">
    <citation type="submission" date="2013-07" db="EMBL/GenBank/DDBJ databases">
        <authorList>
            <person name="Stoco P.H."/>
            <person name="Wagner G."/>
            <person name="Gerber A."/>
            <person name="Zaha A."/>
            <person name="Thompson C."/>
            <person name="Bartholomeu D.C."/>
            <person name="Luckemeyer D.D."/>
            <person name="Bahia D."/>
            <person name="Loreto E."/>
            <person name="Prestes E.B."/>
            <person name="Lima F.M."/>
            <person name="Rodrigues-Luiz G."/>
            <person name="Vallejo G.A."/>
            <person name="Filho J.F."/>
            <person name="Monteiro K.M."/>
            <person name="Tyler K.M."/>
            <person name="de Almeida L.G."/>
            <person name="Ortiz M.F."/>
            <person name="Siervo M.A."/>
            <person name="de Moraes M.H."/>
            <person name="Cunha O.L."/>
            <person name="Mendonca-Neto R."/>
            <person name="Silva R."/>
            <person name="Teixeira S.M."/>
            <person name="Murta S.M."/>
            <person name="Sincero T.C."/>
            <person name="Mendes T.A."/>
            <person name="Urmenyi T.P."/>
            <person name="Silva V.G."/>
            <person name="da Rocha W.D."/>
            <person name="Andersson B."/>
            <person name="Romanha A.J."/>
            <person name="Steindel M."/>
            <person name="de Vasconcelos A.T."/>
            <person name="Grisard E.C."/>
        </authorList>
    </citation>
    <scope>NUCLEOTIDE SEQUENCE [LARGE SCALE GENOMIC DNA]</scope>
    <source>
        <strain evidence="1 2">SC58</strain>
    </source>
</reference>
<keyword evidence="2" id="KW-1185">Reference proteome</keyword>
<dbReference type="VEuPathDB" id="TriTrypDB:TRSC58_00598"/>
<dbReference type="Proteomes" id="UP000031737">
    <property type="component" value="Unassembled WGS sequence"/>
</dbReference>
<evidence type="ECO:0000313" key="1">
    <source>
        <dbReference type="EMBL" id="ESL11647.1"/>
    </source>
</evidence>
<protein>
    <submittedName>
        <fullName evidence="1">Uncharacterized protein</fullName>
    </submittedName>
</protein>
<evidence type="ECO:0000313" key="2">
    <source>
        <dbReference type="Proteomes" id="UP000031737"/>
    </source>
</evidence>
<sequence length="146" mass="15255">MTMSGVAGYGEQTVTHTDAAIPCELPPPPALAPLKGEVAELEGTAARLAQEFEALVVSYEGHAAQAGRATLDSSTALLQGTIFLEEQLREAMTSANGVLEGMTGIVAAVKGLEKLLHETRKVAQDVSLVEGALNLAEVARDTDRDI</sequence>
<name>A0A061JE05_TRYRA</name>
<dbReference type="EMBL" id="AUPL01000598">
    <property type="protein sequence ID" value="ESL11647.1"/>
    <property type="molecule type" value="Genomic_DNA"/>
</dbReference>
<comment type="caution">
    <text evidence="1">The sequence shown here is derived from an EMBL/GenBank/DDBJ whole genome shotgun (WGS) entry which is preliminary data.</text>
</comment>